<evidence type="ECO:0000256" key="5">
    <source>
        <dbReference type="ARBA" id="ARBA00022676"/>
    </source>
</evidence>
<evidence type="ECO:0000259" key="10">
    <source>
        <dbReference type="Pfam" id="PF00535"/>
    </source>
</evidence>
<dbReference type="GO" id="GO:0030213">
    <property type="term" value="P:hyaluronan biosynthetic process"/>
    <property type="evidence" value="ECO:0007669"/>
    <property type="project" value="TreeGrafter"/>
</dbReference>
<reference evidence="11" key="2">
    <citation type="journal article" date="2022" name="Sci. Total Environ.">
        <title>Prevalence, transmission, and molecular epidemiology of tet(X)-positive bacteria among humans, animals, and environmental niches in China: An epidemiological, and genomic-based study.</title>
        <authorList>
            <person name="Dong N."/>
            <person name="Zeng Y."/>
            <person name="Cai C."/>
            <person name="Sun C."/>
            <person name="Lu J."/>
            <person name="Liu C."/>
            <person name="Zhou H."/>
            <person name="Sun Q."/>
            <person name="Shu L."/>
            <person name="Wang H."/>
            <person name="Wang Y."/>
            <person name="Wang S."/>
            <person name="Wu C."/>
            <person name="Chan E.W."/>
            <person name="Chen G."/>
            <person name="Shen Z."/>
            <person name="Chen S."/>
            <person name="Zhang R."/>
        </authorList>
    </citation>
    <scope>NUCLEOTIDE SEQUENCE</scope>
    <source>
        <strain evidence="11">210</strain>
    </source>
</reference>
<proteinExistence type="inferred from homology"/>
<reference evidence="11" key="1">
    <citation type="submission" date="2020-06" db="EMBL/GenBank/DDBJ databases">
        <authorList>
            <person name="Dong N."/>
        </authorList>
    </citation>
    <scope>NUCLEOTIDE SEQUENCE</scope>
    <source>
        <strain evidence="11">210</strain>
    </source>
</reference>
<dbReference type="CDD" id="cd06423">
    <property type="entry name" value="CESA_like"/>
    <property type="match status" value="1"/>
</dbReference>
<dbReference type="GO" id="GO:0085029">
    <property type="term" value="P:extracellular matrix assembly"/>
    <property type="evidence" value="ECO:0007669"/>
    <property type="project" value="TreeGrafter"/>
</dbReference>
<keyword evidence="7 9" id="KW-0472">Membrane</keyword>
<feature type="domain" description="Glycosyltransferase 2-like" evidence="10">
    <location>
        <begin position="136"/>
        <end position="305"/>
    </location>
</feature>
<comment type="similarity">
    <text evidence="2">Belongs to the NodC/HAS family.</text>
</comment>
<feature type="transmembrane region" description="Helical" evidence="9">
    <location>
        <begin position="56"/>
        <end position="75"/>
    </location>
</feature>
<dbReference type="Pfam" id="PF00535">
    <property type="entry name" value="Glycos_transf_2"/>
    <property type="match status" value="1"/>
</dbReference>
<name>A0AAW7DK37_9FLAO</name>
<dbReference type="Gene3D" id="3.90.550.10">
    <property type="entry name" value="Spore Coat Polysaccharide Biosynthesis Protein SpsA, Chain A"/>
    <property type="match status" value="1"/>
</dbReference>
<organism evidence="11 12">
    <name type="scientific">Empedobacter falsenii</name>
    <dbReference type="NCBI Taxonomy" id="343874"/>
    <lineage>
        <taxon>Bacteria</taxon>
        <taxon>Pseudomonadati</taxon>
        <taxon>Bacteroidota</taxon>
        <taxon>Flavobacteriia</taxon>
        <taxon>Flavobacteriales</taxon>
        <taxon>Weeksellaceae</taxon>
        <taxon>Empedobacter</taxon>
    </lineage>
</organism>
<dbReference type="AlphaFoldDB" id="A0AAW7DK37"/>
<dbReference type="SUPFAM" id="SSF53448">
    <property type="entry name" value="Nucleotide-diphospho-sugar transferases"/>
    <property type="match status" value="1"/>
</dbReference>
<feature type="transmembrane region" description="Helical" evidence="9">
    <location>
        <begin position="423"/>
        <end position="444"/>
    </location>
</feature>
<comment type="caution">
    <text evidence="11">The sequence shown here is derived from an EMBL/GenBank/DDBJ whole genome shotgun (WGS) entry which is preliminary data.</text>
</comment>
<feature type="transmembrane region" description="Helical" evidence="9">
    <location>
        <begin position="95"/>
        <end position="119"/>
    </location>
</feature>
<dbReference type="Proteomes" id="UP001173578">
    <property type="component" value="Unassembled WGS sequence"/>
</dbReference>
<dbReference type="PANTHER" id="PTHR22913">
    <property type="entry name" value="HYALURONAN SYNTHASE"/>
    <property type="match status" value="1"/>
</dbReference>
<dbReference type="EMBL" id="JACALR010000006">
    <property type="protein sequence ID" value="MDM1552398.1"/>
    <property type="molecule type" value="Genomic_DNA"/>
</dbReference>
<keyword evidence="4" id="KW-1003">Cell membrane</keyword>
<evidence type="ECO:0000256" key="1">
    <source>
        <dbReference type="ARBA" id="ARBA00004236"/>
    </source>
</evidence>
<dbReference type="GO" id="GO:0050501">
    <property type="term" value="F:hyaluronan synthase activity"/>
    <property type="evidence" value="ECO:0007669"/>
    <property type="project" value="TreeGrafter"/>
</dbReference>
<keyword evidence="5" id="KW-0328">Glycosyltransferase</keyword>
<evidence type="ECO:0000256" key="7">
    <source>
        <dbReference type="ARBA" id="ARBA00023136"/>
    </source>
</evidence>
<keyword evidence="9" id="KW-0812">Transmembrane</keyword>
<evidence type="ECO:0000256" key="3">
    <source>
        <dbReference type="ARBA" id="ARBA00016636"/>
    </source>
</evidence>
<evidence type="ECO:0000256" key="9">
    <source>
        <dbReference type="SAM" id="Phobius"/>
    </source>
</evidence>
<evidence type="ECO:0000313" key="12">
    <source>
        <dbReference type="Proteomes" id="UP001173578"/>
    </source>
</evidence>
<gene>
    <name evidence="11" type="ORF">HX095_14395</name>
</gene>
<evidence type="ECO:0000256" key="8">
    <source>
        <dbReference type="ARBA" id="ARBA00032978"/>
    </source>
</evidence>
<keyword evidence="9" id="KW-1133">Transmembrane helix</keyword>
<dbReference type="PANTHER" id="PTHR22913:SF12">
    <property type="entry name" value="MANNURONAN SYNTHASE"/>
    <property type="match status" value="1"/>
</dbReference>
<dbReference type="InterPro" id="IPR029044">
    <property type="entry name" value="Nucleotide-diphossugar_trans"/>
</dbReference>
<feature type="transmembrane region" description="Helical" evidence="9">
    <location>
        <begin position="395"/>
        <end position="417"/>
    </location>
</feature>
<evidence type="ECO:0000256" key="4">
    <source>
        <dbReference type="ARBA" id="ARBA00022475"/>
    </source>
</evidence>
<keyword evidence="6" id="KW-0808">Transferase</keyword>
<sequence>MTTIDSKNNLANTTLLSTAEHKTVLKVIRSDEQEKKSLRNKFIERISKNCLTKKDYLVIATTFVIMLTSILFLFIYQNEFLQWHSTKLSTWWGVIIYSLGLALLIVKTSFLFYLGYLFIKYKPVKNVADADLPTCTIIVPAYNEGKLVYDTLLSLADSNYPPEKLEILAVDDGSKDDTWKWLLEAKKVLGDRVTLFQQPKNMGKRHALYKGFKIGKGDVFVTVDSDSIVDESTLRNLVSPFVVNENCGAVAGNVRVLNKEKGLIPKMLSVSFTFSFEFVRSAQSALGSVFCTPGALAAYRKDVVHNCLEEWINQSFLGQPSTIGEDRALTNMILKQGKHVYFQKNAMVYTNTPERYKNLYKMFIRWERSNVRENIMMTKFAFTNFREGSTAGTRIILMMQWVKLIMAIPLFLILIFFVATHPILFITSTLSGVLVFSSIQMIFYAKKYNFNEALLAYVYSIFYMFTLFWITPYAIVTAGRSGWLTRELPQTT</sequence>
<evidence type="ECO:0000256" key="2">
    <source>
        <dbReference type="ARBA" id="ARBA00006782"/>
    </source>
</evidence>
<evidence type="ECO:0000313" key="11">
    <source>
        <dbReference type="EMBL" id="MDM1552398.1"/>
    </source>
</evidence>
<dbReference type="GO" id="GO:0005886">
    <property type="term" value="C:plasma membrane"/>
    <property type="evidence" value="ECO:0007669"/>
    <property type="project" value="UniProtKB-SubCell"/>
</dbReference>
<protein>
    <recommendedName>
        <fullName evidence="3">N-acetylglucosaminyltransferase</fullName>
    </recommendedName>
    <alternativeName>
        <fullName evidence="8">Nodulation protein C</fullName>
    </alternativeName>
</protein>
<comment type="subcellular location">
    <subcellularLocation>
        <location evidence="1">Cell membrane</location>
    </subcellularLocation>
</comment>
<feature type="transmembrane region" description="Helical" evidence="9">
    <location>
        <begin position="456"/>
        <end position="476"/>
    </location>
</feature>
<dbReference type="InterPro" id="IPR001173">
    <property type="entry name" value="Glyco_trans_2-like"/>
</dbReference>
<evidence type="ECO:0000256" key="6">
    <source>
        <dbReference type="ARBA" id="ARBA00022679"/>
    </source>
</evidence>
<accession>A0AAW7DK37</accession>